<dbReference type="PANTHER" id="PTHR43592">
    <property type="entry name" value="CAAX AMINO TERMINAL PROTEASE"/>
    <property type="match status" value="1"/>
</dbReference>
<dbReference type="HOGENOM" id="CLU_098598_0_0_9"/>
<dbReference type="MEROPS" id="G05.007"/>
<feature type="transmembrane region" description="Helical" evidence="1">
    <location>
        <begin position="12"/>
        <end position="32"/>
    </location>
</feature>
<dbReference type="PANTHER" id="PTHR43592:SF15">
    <property type="entry name" value="CAAX AMINO TERMINAL PROTEASE FAMILY PROTEIN"/>
    <property type="match status" value="1"/>
</dbReference>
<dbReference type="GO" id="GO:0080120">
    <property type="term" value="P:CAAX-box protein maturation"/>
    <property type="evidence" value="ECO:0007669"/>
    <property type="project" value="UniProtKB-ARBA"/>
</dbReference>
<evidence type="ECO:0000256" key="1">
    <source>
        <dbReference type="SAM" id="Phobius"/>
    </source>
</evidence>
<reference evidence="4" key="1">
    <citation type="journal article" date="2010" name="Stand. Genomic Sci.">
        <title>Complete genome sequence of Syntrophothermus lipocalidus type strain (TGB-C1T).</title>
        <authorList>
            <consortium name="US DOE Joint Genome Institute (JGI-PGF)"/>
            <person name="Djao O."/>
            <person name="Zhang X."/>
            <person name="Lucas S."/>
            <person name="Lapidus A."/>
            <person name="Glavina Del Rio T."/>
            <person name="Nolan M."/>
            <person name="Tice H."/>
            <person name="Cheng J."/>
            <person name="Han C."/>
            <person name="Tapia R."/>
            <person name="Goodwin L."/>
            <person name="Pitluck S."/>
            <person name="Liolios K."/>
            <person name="Ivanova N."/>
            <person name="Mavromatis K."/>
            <person name="Mikhailova N."/>
            <person name="Ovchinnikova G."/>
            <person name="Pati A."/>
            <person name="Brambilla E."/>
            <person name="Chen A."/>
            <person name="Palaniappan K."/>
            <person name="Land M."/>
            <person name="Hauser L."/>
            <person name="Chang Y."/>
            <person name="Jeffries C."/>
            <person name="Rohde M."/>
            <person name="Sikorski J."/>
            <person name="Spring S."/>
            <person name="Goker M."/>
            <person name="Detter J."/>
            <person name="Woyke T."/>
            <person name="Bristow J."/>
            <person name="Eisen J."/>
            <person name="Markowitz V."/>
            <person name="Hugenholtz P."/>
            <person name="Kyrpides N."/>
            <person name="Klenk H."/>
        </authorList>
    </citation>
    <scope>NUCLEOTIDE SEQUENCE [LARGE SCALE GENOMIC DNA]</scope>
    <source>
        <strain evidence="4">DSM 12680 / TGB-C1</strain>
    </source>
</reference>
<dbReference type="OrthoDB" id="9782250at2"/>
<name>D7CL47_SYNLT</name>
<dbReference type="RefSeq" id="WP_013174834.1">
    <property type="nucleotide sequence ID" value="NC_014220.1"/>
</dbReference>
<feature type="transmembrane region" description="Helical" evidence="1">
    <location>
        <begin position="97"/>
        <end position="116"/>
    </location>
</feature>
<proteinExistence type="predicted"/>
<keyword evidence="1" id="KW-1133">Transmembrane helix</keyword>
<evidence type="ECO:0000313" key="4">
    <source>
        <dbReference type="Proteomes" id="UP000000378"/>
    </source>
</evidence>
<dbReference type="STRING" id="643648.Slip_0649"/>
<protein>
    <submittedName>
        <fullName evidence="3">Abortive infection protein</fullName>
    </submittedName>
</protein>
<accession>D7CL47</accession>
<dbReference type="EMBL" id="CP002048">
    <property type="protein sequence ID" value="ADI01432.1"/>
    <property type="molecule type" value="Genomic_DNA"/>
</dbReference>
<dbReference type="InterPro" id="IPR003675">
    <property type="entry name" value="Rce1/LyrA-like_dom"/>
</dbReference>
<keyword evidence="4" id="KW-1185">Reference proteome</keyword>
<dbReference type="Proteomes" id="UP000000378">
    <property type="component" value="Chromosome"/>
</dbReference>
<keyword evidence="1" id="KW-0812">Transmembrane</keyword>
<dbReference type="GO" id="GO:0004175">
    <property type="term" value="F:endopeptidase activity"/>
    <property type="evidence" value="ECO:0007669"/>
    <property type="project" value="UniProtKB-ARBA"/>
</dbReference>
<feature type="transmembrane region" description="Helical" evidence="1">
    <location>
        <begin position="136"/>
        <end position="155"/>
    </location>
</feature>
<feature type="transmembrane region" description="Helical" evidence="1">
    <location>
        <begin position="167"/>
        <end position="186"/>
    </location>
</feature>
<organism evidence="3 4">
    <name type="scientific">Syntrophothermus lipocalidus (strain DSM 12680 / TGB-C1)</name>
    <dbReference type="NCBI Taxonomy" id="643648"/>
    <lineage>
        <taxon>Bacteria</taxon>
        <taxon>Bacillati</taxon>
        <taxon>Bacillota</taxon>
        <taxon>Clostridia</taxon>
        <taxon>Eubacteriales</taxon>
        <taxon>Syntrophomonadaceae</taxon>
        <taxon>Syntrophothermus</taxon>
    </lineage>
</organism>
<reference evidence="3 4" key="2">
    <citation type="journal article" date="2010" name="Stand. Genomic Sci.">
        <title>Complete genome sequence of Syntrophothermus lipocalidus type strain (TGB-C1).</title>
        <authorList>
            <person name="Djao O.D."/>
            <person name="Zhang X."/>
            <person name="Lucas S."/>
            <person name="Lapidus A."/>
            <person name="Del Rio T.G."/>
            <person name="Nolan M."/>
            <person name="Tice H."/>
            <person name="Cheng J.F."/>
            <person name="Han C."/>
            <person name="Tapia R."/>
            <person name="Goodwin L."/>
            <person name="Pitluck S."/>
            <person name="Liolios K."/>
            <person name="Ivanova N."/>
            <person name="Mavromatis K."/>
            <person name="Mikhailova N."/>
            <person name="Ovchinnikova G."/>
            <person name="Pati A."/>
            <person name="Brambilla E."/>
            <person name="Chen A."/>
            <person name="Palaniappan K."/>
            <person name="Land M."/>
            <person name="Hauser L."/>
            <person name="Chang Y.J."/>
            <person name="Jeffries C.D."/>
            <person name="Rohde M."/>
            <person name="Sikorski J."/>
            <person name="Spring S."/>
            <person name="Goker M."/>
            <person name="Detter J.C."/>
            <person name="Woyke T."/>
            <person name="Bristow J."/>
            <person name="Eisen J.A."/>
            <person name="Markowitz V."/>
            <person name="Hugenholtz P."/>
            <person name="Kyrpides N.C."/>
            <person name="Klenk H.P."/>
        </authorList>
    </citation>
    <scope>NUCLEOTIDE SEQUENCE [LARGE SCALE GENOMIC DNA]</scope>
    <source>
        <strain evidence="4">DSM 12680 / TGB-C1</strain>
    </source>
</reference>
<dbReference type="AlphaFoldDB" id="D7CL47"/>
<dbReference type="Pfam" id="PF02517">
    <property type="entry name" value="Rce1-like"/>
    <property type="match status" value="1"/>
</dbReference>
<keyword evidence="1" id="KW-0472">Membrane</keyword>
<evidence type="ECO:0000313" key="3">
    <source>
        <dbReference type="EMBL" id="ADI01432.1"/>
    </source>
</evidence>
<dbReference type="KEGG" id="slp:Slip_0649"/>
<feature type="transmembrane region" description="Helical" evidence="1">
    <location>
        <begin position="55"/>
        <end position="76"/>
    </location>
</feature>
<evidence type="ECO:0000259" key="2">
    <source>
        <dbReference type="Pfam" id="PF02517"/>
    </source>
</evidence>
<feature type="domain" description="CAAX prenyl protease 2/Lysostaphin resistance protein A-like" evidence="2">
    <location>
        <begin position="141"/>
        <end position="227"/>
    </location>
</feature>
<sequence>MRFPGEDVRWGLFEVFAVLIVTFLVVQSYPWWGPQVMAYLVYKGWVSATLINEFIFTYLIQFVVMVGAVLVLALVVRRCSPNKIGLTPTRGKTLIEWGIGGGILLFAVILVMGLILQRVFPEIPPQAFEWVLKRVGSLKEFVLLLVVISILAPLAEELYFRGFVYPVFRKYTGVTAGILLSGAFFGAAHFDLWRFIPLSVGGAILAFVYEKSGSIYPCWLAHGLWNGAMGLAYYFKILAG</sequence>
<dbReference type="eggNOG" id="COG1266">
    <property type="taxonomic scope" value="Bacteria"/>
</dbReference>
<gene>
    <name evidence="3" type="ordered locus">Slip_0649</name>
</gene>
<feature type="transmembrane region" description="Helical" evidence="1">
    <location>
        <begin position="216"/>
        <end position="235"/>
    </location>
</feature>